<keyword evidence="1" id="KW-0121">Carboxypeptidase</keyword>
<sequence length="163" mass="18691">MDLSLGCTRMLIDESKAQGLLRNQCAYVLATSFWETAHTMRPVVEAYWLSENWRRNNLRYYPWYGRGFVQLTWQANYQRAARELGIACDQDPTLALDPANAAKIAVTGMREGWFTGRKLADYIDLQHSDFVDARRIINGTDRAQEIAVIAQHYDQALTGEWVG</sequence>
<dbReference type="InterPro" id="IPR023346">
    <property type="entry name" value="Lysozyme-like_dom_sf"/>
</dbReference>
<name>A0A6M7TM28_9HYPH</name>
<keyword evidence="1" id="KW-0645">Protease</keyword>
<comment type="caution">
    <text evidence="1">The sequence shown here is derived from an EMBL/GenBank/DDBJ whole genome shotgun (WGS) entry which is preliminary data.</text>
</comment>
<dbReference type="SUPFAM" id="SSF53955">
    <property type="entry name" value="Lysozyme-like"/>
    <property type="match status" value="1"/>
</dbReference>
<dbReference type="GO" id="GO:0004180">
    <property type="term" value="F:carboxypeptidase activity"/>
    <property type="evidence" value="ECO:0007669"/>
    <property type="project" value="UniProtKB-KW"/>
</dbReference>
<reference evidence="1 2" key="1">
    <citation type="submission" date="2018-09" db="EMBL/GenBank/DDBJ databases">
        <title>Mesorhizobium carmichaelinearum sp. nov. isolated from Carmichaelinea spp. root nodules in New Zealand.</title>
        <authorList>
            <person name="De Meyer S.E."/>
        </authorList>
    </citation>
    <scope>NUCLEOTIDE SEQUENCE [LARGE SCALE GENOMIC DNA]</scope>
    <source>
        <strain evidence="1 2">LMG 28313</strain>
    </source>
</reference>
<dbReference type="Proteomes" id="UP000275530">
    <property type="component" value="Unassembled WGS sequence"/>
</dbReference>
<dbReference type="AlphaFoldDB" id="A0A6M7TM28"/>
<accession>A0A6M7TM28</accession>
<dbReference type="EMBL" id="QZXA01000001">
    <property type="protein sequence ID" value="RJT37885.1"/>
    <property type="molecule type" value="Genomic_DNA"/>
</dbReference>
<evidence type="ECO:0000313" key="1">
    <source>
        <dbReference type="EMBL" id="RJT37885.1"/>
    </source>
</evidence>
<proteinExistence type="predicted"/>
<gene>
    <name evidence="1" type="ORF">D3242_01165</name>
</gene>
<evidence type="ECO:0000313" key="2">
    <source>
        <dbReference type="Proteomes" id="UP000275530"/>
    </source>
</evidence>
<organism evidence="1 2">
    <name type="scientific">Mesorhizobium jarvisii</name>
    <dbReference type="NCBI Taxonomy" id="1777867"/>
    <lineage>
        <taxon>Bacteria</taxon>
        <taxon>Pseudomonadati</taxon>
        <taxon>Pseudomonadota</taxon>
        <taxon>Alphaproteobacteria</taxon>
        <taxon>Hyphomicrobiales</taxon>
        <taxon>Phyllobacteriaceae</taxon>
        <taxon>Mesorhizobium</taxon>
    </lineage>
</organism>
<dbReference type="Gene3D" id="1.10.530.10">
    <property type="match status" value="1"/>
</dbReference>
<keyword evidence="2" id="KW-1185">Reference proteome</keyword>
<dbReference type="RefSeq" id="WP_064983082.1">
    <property type="nucleotide sequence ID" value="NZ_CP033507.1"/>
</dbReference>
<keyword evidence="1" id="KW-0378">Hydrolase</keyword>
<protein>
    <submittedName>
        <fullName evidence="1">Carboxypeptidase</fullName>
    </submittedName>
</protein>